<evidence type="ECO:0000259" key="8">
    <source>
        <dbReference type="Pfam" id="PF08281"/>
    </source>
</evidence>
<dbReference type="NCBIfam" id="TIGR02937">
    <property type="entry name" value="sigma70-ECF"/>
    <property type="match status" value="1"/>
</dbReference>
<keyword evidence="4 6" id="KW-0238">DNA-binding</keyword>
<accession>A0A323UUP6</accession>
<protein>
    <recommendedName>
        <fullName evidence="6">RNA polymerase sigma factor</fullName>
    </recommendedName>
</protein>
<evidence type="ECO:0000256" key="6">
    <source>
        <dbReference type="RuleBase" id="RU000716"/>
    </source>
</evidence>
<dbReference type="NCBIfam" id="TIGR02943">
    <property type="entry name" value="Sig70_famx1"/>
    <property type="match status" value="1"/>
</dbReference>
<evidence type="ECO:0000256" key="4">
    <source>
        <dbReference type="ARBA" id="ARBA00023125"/>
    </source>
</evidence>
<dbReference type="InterPro" id="IPR013249">
    <property type="entry name" value="RNA_pol_sigma70_r4_t2"/>
</dbReference>
<feature type="domain" description="RNA polymerase sigma factor 70 region 4 type 2" evidence="8">
    <location>
        <begin position="133"/>
        <end position="180"/>
    </location>
</feature>
<dbReference type="InterPro" id="IPR039425">
    <property type="entry name" value="RNA_pol_sigma-70-like"/>
</dbReference>
<dbReference type="EMBL" id="QKOE01000005">
    <property type="protein sequence ID" value="PZA16722.1"/>
    <property type="molecule type" value="Genomic_DNA"/>
</dbReference>
<feature type="domain" description="RNA polymerase sigma-70 region 2" evidence="7">
    <location>
        <begin position="18"/>
        <end position="78"/>
    </location>
</feature>
<evidence type="ECO:0000256" key="3">
    <source>
        <dbReference type="ARBA" id="ARBA00023082"/>
    </source>
</evidence>
<dbReference type="Gene3D" id="1.10.1740.10">
    <property type="match status" value="1"/>
</dbReference>
<dbReference type="GO" id="GO:0016987">
    <property type="term" value="F:sigma factor activity"/>
    <property type="evidence" value="ECO:0007669"/>
    <property type="project" value="UniProtKB-KW"/>
</dbReference>
<keyword evidence="2 6" id="KW-0805">Transcription regulation</keyword>
<keyword evidence="10" id="KW-1185">Reference proteome</keyword>
<dbReference type="RefSeq" id="WP_110523949.1">
    <property type="nucleotide sequence ID" value="NZ_QKOE01000005.1"/>
</dbReference>
<organism evidence="9 10">
    <name type="scientific">Parazoarcus communis SWub3 = DSM 12120</name>
    <dbReference type="NCBI Taxonomy" id="1121029"/>
    <lineage>
        <taxon>Bacteria</taxon>
        <taxon>Pseudomonadati</taxon>
        <taxon>Pseudomonadota</taxon>
        <taxon>Betaproteobacteria</taxon>
        <taxon>Rhodocyclales</taxon>
        <taxon>Zoogloeaceae</taxon>
        <taxon>Parazoarcus</taxon>
    </lineage>
</organism>
<dbReference type="PANTHER" id="PTHR43133">
    <property type="entry name" value="RNA POLYMERASE ECF-TYPE SIGMA FACTO"/>
    <property type="match status" value="1"/>
</dbReference>
<dbReference type="InterPro" id="IPR007627">
    <property type="entry name" value="RNA_pol_sigma70_r2"/>
</dbReference>
<evidence type="ECO:0000313" key="9">
    <source>
        <dbReference type="EMBL" id="PZA16722.1"/>
    </source>
</evidence>
<name>A0A323UUP6_9RHOO</name>
<dbReference type="InterPro" id="IPR000838">
    <property type="entry name" value="RNA_pol_sigma70_ECF_CS"/>
</dbReference>
<evidence type="ECO:0000256" key="2">
    <source>
        <dbReference type="ARBA" id="ARBA00023015"/>
    </source>
</evidence>
<evidence type="ECO:0000256" key="1">
    <source>
        <dbReference type="ARBA" id="ARBA00010641"/>
    </source>
</evidence>
<dbReference type="GO" id="GO:0006352">
    <property type="term" value="P:DNA-templated transcription initiation"/>
    <property type="evidence" value="ECO:0007669"/>
    <property type="project" value="InterPro"/>
</dbReference>
<reference evidence="9 10" key="1">
    <citation type="submission" date="2018-06" db="EMBL/GenBank/DDBJ databases">
        <title>Azoarcus communis strain SWub3 genome.</title>
        <authorList>
            <person name="Zorraquino Salvo V."/>
            <person name="Toubiana D."/>
            <person name="Blumwald E."/>
        </authorList>
    </citation>
    <scope>NUCLEOTIDE SEQUENCE [LARGE SCALE GENOMIC DNA]</scope>
    <source>
        <strain evidence="9 10">SWub3</strain>
    </source>
</reference>
<dbReference type="AlphaFoldDB" id="A0A323UUP6"/>
<dbReference type="OrthoDB" id="9782108at2"/>
<dbReference type="SUPFAM" id="SSF88946">
    <property type="entry name" value="Sigma2 domain of RNA polymerase sigma factors"/>
    <property type="match status" value="1"/>
</dbReference>
<dbReference type="InterPro" id="IPR014289">
    <property type="entry name" value="RNA_pol_sigma-24-rel"/>
</dbReference>
<dbReference type="GO" id="GO:0003677">
    <property type="term" value="F:DNA binding"/>
    <property type="evidence" value="ECO:0007669"/>
    <property type="project" value="UniProtKB-KW"/>
</dbReference>
<dbReference type="InterPro" id="IPR014284">
    <property type="entry name" value="RNA_pol_sigma-70_dom"/>
</dbReference>
<dbReference type="PROSITE" id="PS01063">
    <property type="entry name" value="SIGMA70_ECF"/>
    <property type="match status" value="1"/>
</dbReference>
<dbReference type="Pfam" id="PF04542">
    <property type="entry name" value="Sigma70_r2"/>
    <property type="match status" value="1"/>
</dbReference>
<dbReference type="PANTHER" id="PTHR43133:SF8">
    <property type="entry name" value="RNA POLYMERASE SIGMA FACTOR HI_1459-RELATED"/>
    <property type="match status" value="1"/>
</dbReference>
<dbReference type="InterPro" id="IPR013325">
    <property type="entry name" value="RNA_pol_sigma_r2"/>
</dbReference>
<sequence>MSAAEGFVVDDEMLAGVRRDMLKFASLQLRDETLAEDVVQDALVAALKNGRQFAGRSALKTWIFAILKNKIVDQIREKCRTTNVSAISPEEANMDEAFERLFKENAHWTPEARPRDWGNPEESLREKRFWIVFDACLKHLPENTARVFMMREFLEFDTNEVCQELSITASNCHVILHRARNGLRRCLEKNWFMEGVQTC</sequence>
<proteinExistence type="inferred from homology"/>
<dbReference type="Pfam" id="PF08281">
    <property type="entry name" value="Sigma70_r4_2"/>
    <property type="match status" value="1"/>
</dbReference>
<comment type="similarity">
    <text evidence="1 6">Belongs to the sigma-70 factor family. ECF subfamily.</text>
</comment>
<dbReference type="InterPro" id="IPR036388">
    <property type="entry name" value="WH-like_DNA-bd_sf"/>
</dbReference>
<dbReference type="Gene3D" id="1.10.10.10">
    <property type="entry name" value="Winged helix-like DNA-binding domain superfamily/Winged helix DNA-binding domain"/>
    <property type="match status" value="1"/>
</dbReference>
<keyword evidence="3 6" id="KW-0731">Sigma factor</keyword>
<evidence type="ECO:0000259" key="7">
    <source>
        <dbReference type="Pfam" id="PF04542"/>
    </source>
</evidence>
<dbReference type="NCBIfam" id="NF009184">
    <property type="entry name" value="PRK12532.1"/>
    <property type="match status" value="1"/>
</dbReference>
<comment type="caution">
    <text evidence="9">The sequence shown here is derived from an EMBL/GenBank/DDBJ whole genome shotgun (WGS) entry which is preliminary data.</text>
</comment>
<dbReference type="InterPro" id="IPR013324">
    <property type="entry name" value="RNA_pol_sigma_r3/r4-like"/>
</dbReference>
<evidence type="ECO:0000256" key="5">
    <source>
        <dbReference type="ARBA" id="ARBA00023163"/>
    </source>
</evidence>
<dbReference type="Proteomes" id="UP000248259">
    <property type="component" value="Unassembled WGS sequence"/>
</dbReference>
<keyword evidence="5 6" id="KW-0804">Transcription</keyword>
<dbReference type="SUPFAM" id="SSF88659">
    <property type="entry name" value="Sigma3 and sigma4 domains of RNA polymerase sigma factors"/>
    <property type="match status" value="1"/>
</dbReference>
<gene>
    <name evidence="9" type="ORF">DNK49_08625</name>
</gene>
<evidence type="ECO:0000313" key="10">
    <source>
        <dbReference type="Proteomes" id="UP000248259"/>
    </source>
</evidence>